<proteinExistence type="predicted"/>
<keyword evidence="3" id="KW-1185">Reference proteome</keyword>
<dbReference type="PANTHER" id="PTHR35043:SF7">
    <property type="entry name" value="TRANSCRIPTION FACTOR DOMAIN-CONTAINING PROTEIN"/>
    <property type="match status" value="1"/>
</dbReference>
<keyword evidence="1" id="KW-1133">Transmembrane helix</keyword>
<dbReference type="AlphaFoldDB" id="A0A6A4I570"/>
<feature type="transmembrane region" description="Helical" evidence="1">
    <location>
        <begin position="33"/>
        <end position="57"/>
    </location>
</feature>
<sequence>MWLLRSTSREDDQGFSAEKIHSFERHTGLTSHYANLTSCITAIIFGAIHCTAWVITFPNDTERFLWMISSFIVIAVPVGWLIQHYSPRMARLAHMPVDYMDIVGQLPEFWIFIFQLAGTTAILLYILSRFSLIVLAFLTLRNLPLEALETVQWTTFIPHV</sequence>
<dbReference type="PANTHER" id="PTHR35043">
    <property type="entry name" value="TRANSCRIPTION FACTOR DOMAIN-CONTAINING PROTEIN"/>
    <property type="match status" value="1"/>
</dbReference>
<gene>
    <name evidence="2" type="ORF">BT96DRAFT_1068586</name>
</gene>
<keyword evidence="1" id="KW-0812">Transmembrane</keyword>
<keyword evidence="1" id="KW-0472">Membrane</keyword>
<dbReference type="EMBL" id="ML769412">
    <property type="protein sequence ID" value="KAE9405050.1"/>
    <property type="molecule type" value="Genomic_DNA"/>
</dbReference>
<feature type="transmembrane region" description="Helical" evidence="1">
    <location>
        <begin position="109"/>
        <end position="138"/>
    </location>
</feature>
<reference evidence="2" key="1">
    <citation type="journal article" date="2019" name="Environ. Microbiol.">
        <title>Fungal ecological strategies reflected in gene transcription - a case study of two litter decomposers.</title>
        <authorList>
            <person name="Barbi F."/>
            <person name="Kohler A."/>
            <person name="Barry K."/>
            <person name="Baskaran P."/>
            <person name="Daum C."/>
            <person name="Fauchery L."/>
            <person name="Ihrmark K."/>
            <person name="Kuo A."/>
            <person name="LaButti K."/>
            <person name="Lipzen A."/>
            <person name="Morin E."/>
            <person name="Grigoriev I.V."/>
            <person name="Henrissat B."/>
            <person name="Lindahl B."/>
            <person name="Martin F."/>
        </authorList>
    </citation>
    <scope>NUCLEOTIDE SEQUENCE</scope>
    <source>
        <strain evidence="2">JB14</strain>
    </source>
</reference>
<feature type="transmembrane region" description="Helical" evidence="1">
    <location>
        <begin position="64"/>
        <end position="82"/>
    </location>
</feature>
<dbReference type="OrthoDB" id="9451547at2759"/>
<evidence type="ECO:0000313" key="2">
    <source>
        <dbReference type="EMBL" id="KAE9405050.1"/>
    </source>
</evidence>
<protein>
    <submittedName>
        <fullName evidence="2">Uncharacterized protein</fullName>
    </submittedName>
</protein>
<name>A0A6A4I570_9AGAR</name>
<evidence type="ECO:0000313" key="3">
    <source>
        <dbReference type="Proteomes" id="UP000799118"/>
    </source>
</evidence>
<dbReference type="Proteomes" id="UP000799118">
    <property type="component" value="Unassembled WGS sequence"/>
</dbReference>
<evidence type="ECO:0000256" key="1">
    <source>
        <dbReference type="SAM" id="Phobius"/>
    </source>
</evidence>
<accession>A0A6A4I570</accession>
<organism evidence="2 3">
    <name type="scientific">Gymnopus androsaceus JB14</name>
    <dbReference type="NCBI Taxonomy" id="1447944"/>
    <lineage>
        <taxon>Eukaryota</taxon>
        <taxon>Fungi</taxon>
        <taxon>Dikarya</taxon>
        <taxon>Basidiomycota</taxon>
        <taxon>Agaricomycotina</taxon>
        <taxon>Agaricomycetes</taxon>
        <taxon>Agaricomycetidae</taxon>
        <taxon>Agaricales</taxon>
        <taxon>Marasmiineae</taxon>
        <taxon>Omphalotaceae</taxon>
        <taxon>Gymnopus</taxon>
    </lineage>
</organism>